<name>A0ABW2VMT6_9ACTN</name>
<feature type="compositionally biased region" description="Basic and acidic residues" evidence="1">
    <location>
        <begin position="15"/>
        <end position="33"/>
    </location>
</feature>
<comment type="caution">
    <text evidence="2">The sequence shown here is derived from an EMBL/GenBank/DDBJ whole genome shotgun (WGS) entry which is preliminary data.</text>
</comment>
<gene>
    <name evidence="2" type="ORF">ACFQZP_29940</name>
</gene>
<evidence type="ECO:0000313" key="2">
    <source>
        <dbReference type="EMBL" id="MFD0285835.1"/>
    </source>
</evidence>
<dbReference type="EMBL" id="JBHTEC010000001">
    <property type="protein sequence ID" value="MFD0285835.1"/>
    <property type="molecule type" value="Genomic_DNA"/>
</dbReference>
<protein>
    <submittedName>
        <fullName evidence="2">Uncharacterized protein</fullName>
    </submittedName>
</protein>
<evidence type="ECO:0000256" key="1">
    <source>
        <dbReference type="SAM" id="MobiDB-lite"/>
    </source>
</evidence>
<dbReference type="RefSeq" id="WP_381251277.1">
    <property type="nucleotide sequence ID" value="NZ_JBHTBI010000006.1"/>
</dbReference>
<feature type="region of interest" description="Disordered" evidence="1">
    <location>
        <begin position="1"/>
        <end position="37"/>
    </location>
</feature>
<sequence>MTSPLGGRGRPLQEGSDRRCAQPQEHPRAEPAQHLRSAQRRLLASDIDGAILEARQALEWVRLHSGWTWPLNKDPRQRGQDERWAAIRTAVENQASGSVHADAVTSAFKYSRDEAKALIAIAAVLLTVVDQPV</sequence>
<keyword evidence="3" id="KW-1185">Reference proteome</keyword>
<evidence type="ECO:0000313" key="3">
    <source>
        <dbReference type="Proteomes" id="UP001596957"/>
    </source>
</evidence>
<accession>A0ABW2VMT6</accession>
<proteinExistence type="predicted"/>
<organism evidence="2 3">
    <name type="scientific">Streptomyces lutosisoli</name>
    <dbReference type="NCBI Taxonomy" id="2665721"/>
    <lineage>
        <taxon>Bacteria</taxon>
        <taxon>Bacillati</taxon>
        <taxon>Actinomycetota</taxon>
        <taxon>Actinomycetes</taxon>
        <taxon>Kitasatosporales</taxon>
        <taxon>Streptomycetaceae</taxon>
        <taxon>Streptomyces</taxon>
    </lineage>
</organism>
<reference evidence="3" key="1">
    <citation type="journal article" date="2019" name="Int. J. Syst. Evol. Microbiol.">
        <title>The Global Catalogue of Microorganisms (GCM) 10K type strain sequencing project: providing services to taxonomists for standard genome sequencing and annotation.</title>
        <authorList>
            <consortium name="The Broad Institute Genomics Platform"/>
            <consortium name="The Broad Institute Genome Sequencing Center for Infectious Disease"/>
            <person name="Wu L."/>
            <person name="Ma J."/>
        </authorList>
    </citation>
    <scope>NUCLEOTIDE SEQUENCE [LARGE SCALE GENOMIC DNA]</scope>
    <source>
        <strain evidence="3">CGMCC 4.7198</strain>
    </source>
</reference>
<dbReference type="Proteomes" id="UP001596957">
    <property type="component" value="Unassembled WGS sequence"/>
</dbReference>